<proteinExistence type="predicted"/>
<reference evidence="2" key="1">
    <citation type="journal article" date="2021" name="ISME J.">
        <title>Evolutionary origin and ecological implication of a unique nif island in free-living Bradyrhizobium lineages.</title>
        <authorList>
            <person name="Tao J."/>
        </authorList>
    </citation>
    <scope>NUCLEOTIDE SEQUENCE [LARGE SCALE GENOMIC DNA]</scope>
    <source>
        <strain evidence="2">SZCCT0434</strain>
    </source>
</reference>
<dbReference type="Proteomes" id="UP001315278">
    <property type="component" value="Unassembled WGS sequence"/>
</dbReference>
<sequence length="57" mass="6678">MARKPRWSFKEDRRLMEMARSSKSLEDVAKATGRSPDRIKKMAMRLGLSIKPRSTKR</sequence>
<name>A0ABS5FLD7_9BRAD</name>
<protein>
    <recommendedName>
        <fullName evidence="3">Myb-like domain-containing protein</fullName>
    </recommendedName>
</protein>
<gene>
    <name evidence="1" type="ORF">JQ615_19575</name>
</gene>
<comment type="caution">
    <text evidence="1">The sequence shown here is derived from an EMBL/GenBank/DDBJ whole genome shotgun (WGS) entry which is preliminary data.</text>
</comment>
<accession>A0ABS5FLD7</accession>
<evidence type="ECO:0000313" key="1">
    <source>
        <dbReference type="EMBL" id="MBR0797592.1"/>
    </source>
</evidence>
<organism evidence="1 2">
    <name type="scientific">Bradyrhizobium jicamae</name>
    <dbReference type="NCBI Taxonomy" id="280332"/>
    <lineage>
        <taxon>Bacteria</taxon>
        <taxon>Pseudomonadati</taxon>
        <taxon>Pseudomonadota</taxon>
        <taxon>Alphaproteobacteria</taxon>
        <taxon>Hyphomicrobiales</taxon>
        <taxon>Nitrobacteraceae</taxon>
        <taxon>Bradyrhizobium</taxon>
    </lineage>
</organism>
<dbReference type="RefSeq" id="WP_212397900.1">
    <property type="nucleotide sequence ID" value="NZ_JAFCJH010000019.1"/>
</dbReference>
<evidence type="ECO:0000313" key="2">
    <source>
        <dbReference type="Proteomes" id="UP001315278"/>
    </source>
</evidence>
<dbReference type="EMBL" id="JAFCJH010000019">
    <property type="protein sequence ID" value="MBR0797592.1"/>
    <property type="molecule type" value="Genomic_DNA"/>
</dbReference>
<evidence type="ECO:0008006" key="3">
    <source>
        <dbReference type="Google" id="ProtNLM"/>
    </source>
</evidence>
<keyword evidence="2" id="KW-1185">Reference proteome</keyword>